<sequence>MLAFQPPHDTMSTETEHHVIEVSEGWLTIGGKTFPDDCVSLSPQEAEATLQLLLQWKADQGNRYQVA</sequence>
<proteinExistence type="predicted"/>
<name>A0A402AIZ2_9CHLR</name>
<comment type="caution">
    <text evidence="1">The sequence shown here is derived from an EMBL/GenBank/DDBJ whole genome shotgun (WGS) entry which is preliminary data.</text>
</comment>
<evidence type="ECO:0000313" key="2">
    <source>
        <dbReference type="Proteomes" id="UP000287188"/>
    </source>
</evidence>
<organism evidence="1 2">
    <name type="scientific">Dictyobacter kobayashii</name>
    <dbReference type="NCBI Taxonomy" id="2014872"/>
    <lineage>
        <taxon>Bacteria</taxon>
        <taxon>Bacillati</taxon>
        <taxon>Chloroflexota</taxon>
        <taxon>Ktedonobacteria</taxon>
        <taxon>Ktedonobacterales</taxon>
        <taxon>Dictyobacteraceae</taxon>
        <taxon>Dictyobacter</taxon>
    </lineage>
</organism>
<accession>A0A402AIZ2</accession>
<dbReference type="AlphaFoldDB" id="A0A402AIZ2"/>
<dbReference type="EMBL" id="BIFS01000001">
    <property type="protein sequence ID" value="GCE19066.1"/>
    <property type="molecule type" value="Genomic_DNA"/>
</dbReference>
<evidence type="ECO:0000313" key="1">
    <source>
        <dbReference type="EMBL" id="GCE19066.1"/>
    </source>
</evidence>
<gene>
    <name evidence="1" type="ORF">KDK_28660</name>
</gene>
<keyword evidence="2" id="KW-1185">Reference proteome</keyword>
<protein>
    <submittedName>
        <fullName evidence="1">Uncharacterized protein</fullName>
    </submittedName>
</protein>
<dbReference type="RefSeq" id="WP_126550817.1">
    <property type="nucleotide sequence ID" value="NZ_BIFS01000001.1"/>
</dbReference>
<reference evidence="2" key="1">
    <citation type="submission" date="2018-12" db="EMBL/GenBank/DDBJ databases">
        <title>Tengunoibacter tsumagoiensis gen. nov., sp. nov., Dictyobacter kobayashii sp. nov., D. alpinus sp. nov., and D. joshuensis sp. nov. and description of Dictyobacteraceae fam. nov. within the order Ktedonobacterales isolated from Tengu-no-mugimeshi.</title>
        <authorList>
            <person name="Wang C.M."/>
            <person name="Zheng Y."/>
            <person name="Sakai Y."/>
            <person name="Toyoda A."/>
            <person name="Minakuchi Y."/>
            <person name="Abe K."/>
            <person name="Yokota A."/>
            <person name="Yabe S."/>
        </authorList>
    </citation>
    <scope>NUCLEOTIDE SEQUENCE [LARGE SCALE GENOMIC DNA]</scope>
    <source>
        <strain evidence="2">Uno11</strain>
    </source>
</reference>
<dbReference type="Proteomes" id="UP000287188">
    <property type="component" value="Unassembled WGS sequence"/>
</dbReference>